<evidence type="ECO:0000313" key="2">
    <source>
        <dbReference type="EMBL" id="KAH7938590.1"/>
    </source>
</evidence>
<dbReference type="InterPro" id="IPR001353">
    <property type="entry name" value="Proteasome_sua/b"/>
</dbReference>
<dbReference type="SUPFAM" id="SSF56235">
    <property type="entry name" value="N-terminal nucleophile aminohydrolases (Ntn hydrolases)"/>
    <property type="match status" value="1"/>
</dbReference>
<dbReference type="InterPro" id="IPR029055">
    <property type="entry name" value="Ntn_hydrolases_N"/>
</dbReference>
<sequence>MGLKLYCGPPVLATDTKTVEQRLNCRVNLYEFRKGHSVTPEDARLGHLQPCCMSAASVRTFVQPIAAGLDPVTKPYICVMNLIGCIDEPTNFVISDTCEEQCYGMCETLWEPDHGPDELFEASAQALMNAL</sequence>
<proteinExistence type="predicted"/>
<organism evidence="2 3">
    <name type="scientific">Rhipicephalus microplus</name>
    <name type="common">Cattle tick</name>
    <name type="synonym">Boophilus microplus</name>
    <dbReference type="NCBI Taxonomy" id="6941"/>
    <lineage>
        <taxon>Eukaryota</taxon>
        <taxon>Metazoa</taxon>
        <taxon>Ecdysozoa</taxon>
        <taxon>Arthropoda</taxon>
        <taxon>Chelicerata</taxon>
        <taxon>Arachnida</taxon>
        <taxon>Acari</taxon>
        <taxon>Parasitiformes</taxon>
        <taxon>Ixodida</taxon>
        <taxon>Ixodoidea</taxon>
        <taxon>Ixodidae</taxon>
        <taxon>Rhipicephalinae</taxon>
        <taxon>Rhipicephalus</taxon>
        <taxon>Boophilus</taxon>
    </lineage>
</organism>
<dbReference type="GO" id="GO:0051603">
    <property type="term" value="P:proteolysis involved in protein catabolic process"/>
    <property type="evidence" value="ECO:0007669"/>
    <property type="project" value="InterPro"/>
</dbReference>
<dbReference type="Gene3D" id="3.60.20.10">
    <property type="entry name" value="Glutamine Phosphoribosylpyrophosphate, subunit 1, domain 1"/>
    <property type="match status" value="1"/>
</dbReference>
<reference evidence="2" key="2">
    <citation type="submission" date="2021-09" db="EMBL/GenBank/DDBJ databases">
        <authorList>
            <person name="Jia N."/>
            <person name="Wang J."/>
            <person name="Shi W."/>
            <person name="Du L."/>
            <person name="Sun Y."/>
            <person name="Zhan W."/>
            <person name="Jiang J."/>
            <person name="Wang Q."/>
            <person name="Zhang B."/>
            <person name="Ji P."/>
            <person name="Sakyi L.B."/>
            <person name="Cui X."/>
            <person name="Yuan T."/>
            <person name="Jiang B."/>
            <person name="Yang W."/>
            <person name="Lam T.T.-Y."/>
            <person name="Chang Q."/>
            <person name="Ding S."/>
            <person name="Wang X."/>
            <person name="Zhu J."/>
            <person name="Ruan X."/>
            <person name="Zhao L."/>
            <person name="Wei J."/>
            <person name="Que T."/>
            <person name="Du C."/>
            <person name="Cheng J."/>
            <person name="Dai P."/>
            <person name="Han X."/>
            <person name="Huang E."/>
            <person name="Gao Y."/>
            <person name="Liu J."/>
            <person name="Shao H."/>
            <person name="Ye R."/>
            <person name="Li L."/>
            <person name="Wei W."/>
            <person name="Wang X."/>
            <person name="Wang C."/>
            <person name="Huo Q."/>
            <person name="Li W."/>
            <person name="Guo W."/>
            <person name="Chen H."/>
            <person name="Chen S."/>
            <person name="Zhou L."/>
            <person name="Zhou L."/>
            <person name="Ni X."/>
            <person name="Tian J."/>
            <person name="Zhou Y."/>
            <person name="Sheng Y."/>
            <person name="Liu T."/>
            <person name="Pan Y."/>
            <person name="Xia L."/>
            <person name="Li J."/>
            <person name="Zhao F."/>
            <person name="Cao W."/>
        </authorList>
    </citation>
    <scope>NUCLEOTIDE SEQUENCE</scope>
    <source>
        <strain evidence="2">Rmic-2018</strain>
        <tissue evidence="2">Larvae</tissue>
    </source>
</reference>
<name>A0A9J6CVN3_RHIMP</name>
<reference evidence="2" key="1">
    <citation type="journal article" date="2020" name="Cell">
        <title>Large-Scale Comparative Analyses of Tick Genomes Elucidate Their Genetic Diversity and Vector Capacities.</title>
        <authorList>
            <consortium name="Tick Genome and Microbiome Consortium (TIGMIC)"/>
            <person name="Jia N."/>
            <person name="Wang J."/>
            <person name="Shi W."/>
            <person name="Du L."/>
            <person name="Sun Y."/>
            <person name="Zhan W."/>
            <person name="Jiang J.F."/>
            <person name="Wang Q."/>
            <person name="Zhang B."/>
            <person name="Ji P."/>
            <person name="Bell-Sakyi L."/>
            <person name="Cui X.M."/>
            <person name="Yuan T.T."/>
            <person name="Jiang B.G."/>
            <person name="Yang W.F."/>
            <person name="Lam T.T."/>
            <person name="Chang Q.C."/>
            <person name="Ding S.J."/>
            <person name="Wang X.J."/>
            <person name="Zhu J.G."/>
            <person name="Ruan X.D."/>
            <person name="Zhao L."/>
            <person name="Wei J.T."/>
            <person name="Ye R.Z."/>
            <person name="Que T.C."/>
            <person name="Du C.H."/>
            <person name="Zhou Y.H."/>
            <person name="Cheng J.X."/>
            <person name="Dai P.F."/>
            <person name="Guo W.B."/>
            <person name="Han X.H."/>
            <person name="Huang E.J."/>
            <person name="Li L.F."/>
            <person name="Wei W."/>
            <person name="Gao Y.C."/>
            <person name="Liu J.Z."/>
            <person name="Shao H.Z."/>
            <person name="Wang X."/>
            <person name="Wang C.C."/>
            <person name="Yang T.C."/>
            <person name="Huo Q.B."/>
            <person name="Li W."/>
            <person name="Chen H.Y."/>
            <person name="Chen S.E."/>
            <person name="Zhou L.G."/>
            <person name="Ni X.B."/>
            <person name="Tian J.H."/>
            <person name="Sheng Y."/>
            <person name="Liu T."/>
            <person name="Pan Y.S."/>
            <person name="Xia L.Y."/>
            <person name="Li J."/>
            <person name="Zhao F."/>
            <person name="Cao W.C."/>
        </authorList>
    </citation>
    <scope>NUCLEOTIDE SEQUENCE</scope>
    <source>
        <strain evidence="2">Rmic-2018</strain>
    </source>
</reference>
<comment type="caution">
    <text evidence="2">The sequence shown here is derived from an EMBL/GenBank/DDBJ whole genome shotgun (WGS) entry which is preliminary data.</text>
</comment>
<comment type="subunit">
    <text evidence="1">The 26S proteasome consists of a 20S proteasome core and two 19S regulatory subunits. The 20S proteasome core is composed of 28 subunits that are arranged in four stacked rings, resulting in a barrel-shaped structure. The two end rings are each formed by seven alpha subunits, and the two central rings are each formed by seven beta subunits. The catalytic chamber with the active sites is on the inside of the barrel.</text>
</comment>
<dbReference type="PANTHER" id="PTHR32194:SF10">
    <property type="entry name" value="PROTEASOME SUBUNIT BETA TYPE-3"/>
    <property type="match status" value="1"/>
</dbReference>
<dbReference type="GO" id="GO:0005737">
    <property type="term" value="C:cytoplasm"/>
    <property type="evidence" value="ECO:0007669"/>
    <property type="project" value="TreeGrafter"/>
</dbReference>
<dbReference type="Pfam" id="PF00227">
    <property type="entry name" value="Proteasome"/>
    <property type="match status" value="1"/>
</dbReference>
<keyword evidence="3" id="KW-1185">Reference proteome</keyword>
<dbReference type="EMBL" id="JABSTU010005953">
    <property type="protein sequence ID" value="KAH7938590.1"/>
    <property type="molecule type" value="Genomic_DNA"/>
</dbReference>
<evidence type="ECO:0000256" key="1">
    <source>
        <dbReference type="ARBA" id="ARBA00026071"/>
    </source>
</evidence>
<accession>A0A9J6CVN3</accession>
<dbReference type="Proteomes" id="UP000821866">
    <property type="component" value="Unassembled WGS sequence"/>
</dbReference>
<protein>
    <submittedName>
        <fullName evidence="2">Uncharacterized protein</fullName>
    </submittedName>
</protein>
<evidence type="ECO:0000313" key="3">
    <source>
        <dbReference type="Proteomes" id="UP000821866"/>
    </source>
</evidence>
<dbReference type="VEuPathDB" id="VectorBase:LOC119162160"/>
<dbReference type="InterPro" id="IPR023333">
    <property type="entry name" value="Proteasome_suB-type"/>
</dbReference>
<dbReference type="AlphaFoldDB" id="A0A9J6CVN3"/>
<gene>
    <name evidence="2" type="ORF">HPB51_028889</name>
</gene>
<dbReference type="GO" id="GO:0005839">
    <property type="term" value="C:proteasome core complex"/>
    <property type="evidence" value="ECO:0007669"/>
    <property type="project" value="InterPro"/>
</dbReference>
<dbReference type="PANTHER" id="PTHR32194">
    <property type="entry name" value="METALLOPROTEASE TLDD"/>
    <property type="match status" value="1"/>
</dbReference>